<keyword evidence="3" id="KW-1185">Reference proteome</keyword>
<dbReference type="PANTHER" id="PTHR11895">
    <property type="entry name" value="TRANSAMIDASE"/>
    <property type="match status" value="1"/>
</dbReference>
<dbReference type="PANTHER" id="PTHR11895:SF176">
    <property type="entry name" value="AMIDASE AMID-RELATED"/>
    <property type="match status" value="1"/>
</dbReference>
<dbReference type="RefSeq" id="WP_342946487.1">
    <property type="nucleotide sequence ID" value="NZ_JAYMRV010000002.1"/>
</dbReference>
<gene>
    <name evidence="2" type="ORF">VSR73_08805</name>
</gene>
<dbReference type="EMBL" id="JAYMRV010000002">
    <property type="protein sequence ID" value="MEM5421164.1"/>
    <property type="molecule type" value="Genomic_DNA"/>
</dbReference>
<dbReference type="Proteomes" id="UP001489897">
    <property type="component" value="Unassembled WGS sequence"/>
</dbReference>
<dbReference type="InterPro" id="IPR000120">
    <property type="entry name" value="Amidase"/>
</dbReference>
<dbReference type="InterPro" id="IPR036928">
    <property type="entry name" value="AS_sf"/>
</dbReference>
<feature type="domain" description="Amidase" evidence="1">
    <location>
        <begin position="26"/>
        <end position="445"/>
    </location>
</feature>
<evidence type="ECO:0000313" key="2">
    <source>
        <dbReference type="EMBL" id="MEM5421164.1"/>
    </source>
</evidence>
<reference evidence="2 3" key="1">
    <citation type="submission" date="2024-01" db="EMBL/GenBank/DDBJ databases">
        <title>The diversity of rhizobia nodulating Mimosa spp. in eleven states of Brazil covering several biomes is determined by host plant, location, and edaphic factors.</title>
        <authorList>
            <person name="Rouws L."/>
            <person name="Barauna A."/>
            <person name="Beukes C."/>
            <person name="De Faria S.M."/>
            <person name="Gross E."/>
            <person name="Dos Reis Junior F.B."/>
            <person name="Simon M."/>
            <person name="Maluk M."/>
            <person name="Odee D.W."/>
            <person name="Kenicer G."/>
            <person name="Young J.P.W."/>
            <person name="Reis V.M."/>
            <person name="Zilli J."/>
            <person name="James E.K."/>
        </authorList>
    </citation>
    <scope>NUCLEOTIDE SEQUENCE [LARGE SCALE GENOMIC DNA]</scope>
    <source>
        <strain evidence="2 3">JPY167</strain>
    </source>
</reference>
<accession>A0ABU9RNB1</accession>
<comment type="caution">
    <text evidence="2">The sequence shown here is derived from an EMBL/GenBank/DDBJ whole genome shotgun (WGS) entry which is preliminary data.</text>
</comment>
<dbReference type="InterPro" id="IPR020556">
    <property type="entry name" value="Amidase_CS"/>
</dbReference>
<organism evidence="2 3">
    <name type="scientific">Paraburkholderia ferrariae</name>
    <dbReference type="NCBI Taxonomy" id="386056"/>
    <lineage>
        <taxon>Bacteria</taxon>
        <taxon>Pseudomonadati</taxon>
        <taxon>Pseudomonadota</taxon>
        <taxon>Betaproteobacteria</taxon>
        <taxon>Burkholderiales</taxon>
        <taxon>Burkholderiaceae</taxon>
        <taxon>Paraburkholderia</taxon>
    </lineage>
</organism>
<dbReference type="Pfam" id="PF01425">
    <property type="entry name" value="Amidase"/>
    <property type="match status" value="1"/>
</dbReference>
<proteinExistence type="predicted"/>
<dbReference type="InterPro" id="IPR023631">
    <property type="entry name" value="Amidase_dom"/>
</dbReference>
<evidence type="ECO:0000313" key="3">
    <source>
        <dbReference type="Proteomes" id="UP001489897"/>
    </source>
</evidence>
<dbReference type="Gene3D" id="3.90.1300.10">
    <property type="entry name" value="Amidase signature (AS) domain"/>
    <property type="match status" value="1"/>
</dbReference>
<sequence>METDLHYLELLDVAHRIQTRKISSTEVTQALLERIGTVDRELRSYATVMAEQAMSDARRADTEIAAGKRRGPLHGVPIGVKDLCWTKGVTTMAGMPIYRDFKPTEDGTVVEKLRAGGAVILGKLQMTEGAYVDHHPDIRPPINPWDPTRWTGVSSSGSGVATAAGLCYGSIGTDTGGSIRFPSAANGVTGLKPTWGRVSRHGSFELAATLDHIGPMARSAADAGAMLSVIAGVDPKDPTASREPVQDYHASANQGVRGLRIGVDRRLNQHLVDEPTRRTLEAALEVVTYLGAQIVDIRFPDTTQAFKDWVNLCAIEVAVAHEKTYPRHKEQYGPSLAAVIEQGRALSAMEYQRIVLRRHAFAGHVQAVFDDIDVLLIASTGVAAPTLERVSKIGEEEELLGAMLRFTCPFDMTGSPTITLPGIPAAGGLPVGFQFVGRHFDEAALVRAGGAVQSVTDWHRRHPPV</sequence>
<name>A0ABU9RNB1_9BURK</name>
<dbReference type="PROSITE" id="PS00571">
    <property type="entry name" value="AMIDASES"/>
    <property type="match status" value="1"/>
</dbReference>
<dbReference type="SUPFAM" id="SSF75304">
    <property type="entry name" value="Amidase signature (AS) enzymes"/>
    <property type="match status" value="1"/>
</dbReference>
<protein>
    <submittedName>
        <fullName evidence="2">Amidase</fullName>
    </submittedName>
</protein>
<evidence type="ECO:0000259" key="1">
    <source>
        <dbReference type="Pfam" id="PF01425"/>
    </source>
</evidence>